<evidence type="ECO:0000313" key="3">
    <source>
        <dbReference type="Proteomes" id="UP000663891"/>
    </source>
</evidence>
<dbReference type="EMBL" id="CAJNON010000277">
    <property type="protein sequence ID" value="CAF1163520.1"/>
    <property type="molecule type" value="Genomic_DNA"/>
</dbReference>
<evidence type="ECO:0008006" key="4">
    <source>
        <dbReference type="Google" id="ProtNLM"/>
    </source>
</evidence>
<name>A0A814TRL6_9BILA</name>
<gene>
    <name evidence="2" type="ORF">VCS650_LOCUS23498</name>
</gene>
<evidence type="ECO:0000256" key="1">
    <source>
        <dbReference type="SAM" id="Phobius"/>
    </source>
</evidence>
<organism evidence="2 3">
    <name type="scientific">Adineta steineri</name>
    <dbReference type="NCBI Taxonomy" id="433720"/>
    <lineage>
        <taxon>Eukaryota</taxon>
        <taxon>Metazoa</taxon>
        <taxon>Spiralia</taxon>
        <taxon>Gnathifera</taxon>
        <taxon>Rotifera</taxon>
        <taxon>Eurotatoria</taxon>
        <taxon>Bdelloidea</taxon>
        <taxon>Adinetida</taxon>
        <taxon>Adinetidae</taxon>
        <taxon>Adineta</taxon>
    </lineage>
</organism>
<dbReference type="OrthoDB" id="10029438at2759"/>
<dbReference type="Proteomes" id="UP000663891">
    <property type="component" value="Unassembled WGS sequence"/>
</dbReference>
<dbReference type="PANTHER" id="PTHR39069">
    <property type="entry name" value="ECDYSONE-INDUCIBLE GENE E1, ISOFORM A"/>
    <property type="match status" value="1"/>
</dbReference>
<keyword evidence="1" id="KW-0472">Membrane</keyword>
<reference evidence="2" key="1">
    <citation type="submission" date="2021-02" db="EMBL/GenBank/DDBJ databases">
        <authorList>
            <person name="Nowell W R."/>
        </authorList>
    </citation>
    <scope>NUCLEOTIDE SEQUENCE</scope>
</reference>
<protein>
    <recommendedName>
        <fullName evidence="4">EGF-like domain-containing protein</fullName>
    </recommendedName>
</protein>
<dbReference type="AlphaFoldDB" id="A0A814TRL6"/>
<comment type="caution">
    <text evidence="2">The sequence shown here is derived from an EMBL/GenBank/DDBJ whole genome shotgun (WGS) entry which is preliminary data.</text>
</comment>
<keyword evidence="1" id="KW-1133">Transmembrane helix</keyword>
<accession>A0A814TRL6</accession>
<dbReference type="PANTHER" id="PTHR39069:SF8">
    <property type="entry name" value="FI17111P1"/>
    <property type="match status" value="1"/>
</dbReference>
<sequence length="1275" mass="136997">MSIDLTNLGSLTPIHTDFGNTKDDLLVVEYDVPQTKVKQTLFYKYGQLSIPKWALIPAGILAFGLITALFAIMINSILAQSSITVTYSQYCSKTSVCKEGVGLTCGSLSKCVCSSTQQYWYENLCVDQPTYTEQCNQTTECRTDLGLICAEIDGQCNCPNTTKVQTCDCSSTSYWTGSKCTNRLSYLGACTVADTSYQCLSTLYCNGSMCICSPYTQYWNDTADECYSIDKYHALCNTSTSYSCDASVSLQCLFAGDGSQCPFNATANTTSCECANGTYWNGGSCVTKKSINIACYWSCECNTDAGLQCLNLTCVCPSKQYWSTQTSSCEAQKNYTETSCSNTTQCDSTQGLTCYLSGSACNCPITSSVNMCDCLSTQYYDYNLTSCQTLQLYNDTCYGNYMCDSTVGLFCQLNTNSAANCSCPEPIRLYMCDCNITSYWNGLACVSRLAPNVSCTYEYECEANFTCYVNETDNGIFSDVCRCPIGYYYVSGSGCVPSVNYSLSCEGSYQCYELAPLSCRYNYTGLTCLDIGDLPACDCQDNYYYNTNSGLCLPKLSRLGNCTQSCQCSSPYICTQNFQCDCIDYYSTLNSSCVQYLQYGDACTSASQCAATPSASMSCVSGTCGCNSTGYWSGSQCLFTTNFRSTCNNDKNCFNGLTCYKISSIDSNKRCSCPSGQYYSTTSSSCATCTAALPLAGYTNIVVNFVSSDACVAIKAPAYSFSSTLSYSTANTFCTGLTPMISGHTPQLISLHNLTDLSCLATALNTVSSGSKCSSQLYFLGFNSTSLTFYDGTQYYPTFIGTPIGSSKCLTICLSGSSTGTLAASECSNAGGWDFTAFGAVSNFTCYVNETDNGIFSDVCRCPIGYYYVSGSGCVPSVNYSLSCEGSYQCYELAPLSCRYNYTGLTCLDIGALPACDCQDNYYYNTNSGLCLPKLSRLGNCTLSCQCSSPYVCTQNFQCDCIDYYSTVNSSCVQYLQYGDACTNVSQCAATPSANMSCVNGTCGCISTGYWSGSQCSFTTNFRSICTKDKECFGDLTCNKISCIDSNKRCSCPNNQVYIVANTSCVQCSGTILGSYTKTAVNFVSSDSCVAIKAPAYAFSSTLSYLTANTFCASVQAISSRTPALISLHNLTDLNCLATALNTVSASSKCSTKLYFLGFNSTSLTFYDGTQYYPTFIGTPIGSSSCLTICLSGSSTGTLAASECSNAGGWDFTALTFYDGTQYYPTFIGTPIGSSKCLTICLSGSSTGTLAASECSNAGGWDFTAFGAVCDYFVN</sequence>
<proteinExistence type="predicted"/>
<evidence type="ECO:0000313" key="2">
    <source>
        <dbReference type="EMBL" id="CAF1163520.1"/>
    </source>
</evidence>
<keyword evidence="1" id="KW-0812">Transmembrane</keyword>
<feature type="transmembrane region" description="Helical" evidence="1">
    <location>
        <begin position="53"/>
        <end position="74"/>
    </location>
</feature>